<comment type="subcellular location">
    <subcellularLocation>
        <location evidence="1">Cell outer membrane</location>
        <topology evidence="1">Multi-pass membrane protein</topology>
    </subcellularLocation>
</comment>
<keyword evidence="10" id="KW-0626">Porin</keyword>
<sequence>MKNTARSRCKLCAALLLALVLTGCAASGSRIEMPDVAEPGAPAADAPATQLITEQLIVTEKQQREQRANQALDHLVVADPPPYKIGPGDILSIVVWDHPELAGHGLVASSSSAEAGTTSTPPQGFVVDYEGKVQFPFAGALKLAGLTEEQARNLLVSRLARYIAQPNVTLRVQSYRSKRIYMDGEVRLPGLQAINDIPMTLLEALNRAGGLQPTADQSRIVLERDKKRYNLDLRELVQKGVSPGSILLLNGDVVRVHSRDESKVFVSGEVVTPKALTMHNGRLSLNEALGESGGISPMTGDARQVFVVRKALDGTRVFQLDARQTGALAMAEAFELHPKDLVYVAASPLANWHRNLSLLFPGALSQAVGATRP</sequence>
<feature type="domain" description="SLBB" evidence="17">
    <location>
        <begin position="263"/>
        <end position="344"/>
    </location>
</feature>
<evidence type="ECO:0000256" key="15">
    <source>
        <dbReference type="SAM" id="SignalP"/>
    </source>
</evidence>
<keyword evidence="8" id="KW-0625">Polysaccharide transport</keyword>
<feature type="signal peptide" evidence="15">
    <location>
        <begin position="1"/>
        <end position="25"/>
    </location>
</feature>
<keyword evidence="14" id="KW-0449">Lipoprotein</keyword>
<feature type="chain" id="PRO_5032290380" description="Sugar transporter" evidence="15">
    <location>
        <begin position="26"/>
        <end position="373"/>
    </location>
</feature>
<organism evidence="18 19">
    <name type="scientific">Massilia polaris</name>
    <dbReference type="NCBI Taxonomy" id="2728846"/>
    <lineage>
        <taxon>Bacteria</taxon>
        <taxon>Pseudomonadati</taxon>
        <taxon>Pseudomonadota</taxon>
        <taxon>Betaproteobacteria</taxon>
        <taxon>Burkholderiales</taxon>
        <taxon>Oxalobacteraceae</taxon>
        <taxon>Telluria group</taxon>
        <taxon>Massilia</taxon>
    </lineage>
</organism>
<accession>A0A848HQ78</accession>
<evidence type="ECO:0000259" key="16">
    <source>
        <dbReference type="Pfam" id="PF02563"/>
    </source>
</evidence>
<dbReference type="InterPro" id="IPR054765">
    <property type="entry name" value="SLBB_dom"/>
</dbReference>
<dbReference type="GO" id="GO:0015159">
    <property type="term" value="F:polysaccharide transmembrane transporter activity"/>
    <property type="evidence" value="ECO:0007669"/>
    <property type="project" value="InterPro"/>
</dbReference>
<dbReference type="PANTHER" id="PTHR33619:SF3">
    <property type="entry name" value="POLYSACCHARIDE EXPORT PROTEIN GFCE-RELATED"/>
    <property type="match status" value="1"/>
</dbReference>
<keyword evidence="13" id="KW-0998">Cell outer membrane</keyword>
<feature type="domain" description="SLBB" evidence="17">
    <location>
        <begin position="178"/>
        <end position="256"/>
    </location>
</feature>
<dbReference type="GO" id="GO:0015288">
    <property type="term" value="F:porin activity"/>
    <property type="evidence" value="ECO:0007669"/>
    <property type="project" value="UniProtKB-KW"/>
</dbReference>
<keyword evidence="7 15" id="KW-0732">Signal</keyword>
<keyword evidence="12" id="KW-0564">Palmitate</keyword>
<evidence type="ECO:0000256" key="13">
    <source>
        <dbReference type="ARBA" id="ARBA00023237"/>
    </source>
</evidence>
<dbReference type="Pfam" id="PF22461">
    <property type="entry name" value="SLBB_2"/>
    <property type="match status" value="2"/>
</dbReference>
<dbReference type="PROSITE" id="PS51257">
    <property type="entry name" value="PROKAR_LIPOPROTEIN"/>
    <property type="match status" value="1"/>
</dbReference>
<evidence type="ECO:0000313" key="18">
    <source>
        <dbReference type="EMBL" id="NML61941.1"/>
    </source>
</evidence>
<dbReference type="Gene3D" id="3.30.1950.10">
    <property type="entry name" value="wza like domain"/>
    <property type="match status" value="1"/>
</dbReference>
<evidence type="ECO:0000256" key="1">
    <source>
        <dbReference type="ARBA" id="ARBA00004571"/>
    </source>
</evidence>
<dbReference type="InterPro" id="IPR049712">
    <property type="entry name" value="Poly_export"/>
</dbReference>
<dbReference type="PANTHER" id="PTHR33619">
    <property type="entry name" value="POLYSACCHARIDE EXPORT PROTEIN GFCE-RELATED"/>
    <property type="match status" value="1"/>
</dbReference>
<dbReference type="Gene3D" id="3.10.560.10">
    <property type="entry name" value="Outer membrane lipoprotein wza domain like"/>
    <property type="match status" value="2"/>
</dbReference>
<comment type="similarity">
    <text evidence="2">Belongs to the BexD/CtrA/VexA family.</text>
</comment>
<protein>
    <recommendedName>
        <fullName evidence="20">Sugar transporter</fullName>
    </recommendedName>
</protein>
<dbReference type="RefSeq" id="WP_169466369.1">
    <property type="nucleotide sequence ID" value="NZ_JABBGG010000006.1"/>
</dbReference>
<evidence type="ECO:0000313" key="19">
    <source>
        <dbReference type="Proteomes" id="UP000583752"/>
    </source>
</evidence>
<keyword evidence="19" id="KW-1185">Reference proteome</keyword>
<evidence type="ECO:0008006" key="20">
    <source>
        <dbReference type="Google" id="ProtNLM"/>
    </source>
</evidence>
<keyword evidence="3" id="KW-0813">Transport</keyword>
<dbReference type="Pfam" id="PF02563">
    <property type="entry name" value="Poly_export"/>
    <property type="match status" value="1"/>
</dbReference>
<evidence type="ECO:0000256" key="4">
    <source>
        <dbReference type="ARBA" id="ARBA00022452"/>
    </source>
</evidence>
<keyword evidence="6" id="KW-0812">Transmembrane</keyword>
<evidence type="ECO:0000256" key="8">
    <source>
        <dbReference type="ARBA" id="ARBA00023047"/>
    </source>
</evidence>
<dbReference type="Proteomes" id="UP000583752">
    <property type="component" value="Unassembled WGS sequence"/>
</dbReference>
<evidence type="ECO:0000256" key="11">
    <source>
        <dbReference type="ARBA" id="ARBA00023136"/>
    </source>
</evidence>
<dbReference type="GO" id="GO:0009279">
    <property type="term" value="C:cell outer membrane"/>
    <property type="evidence" value="ECO:0007669"/>
    <property type="project" value="UniProtKB-SubCell"/>
</dbReference>
<feature type="domain" description="Polysaccharide export protein N-terminal" evidence="16">
    <location>
        <begin position="78"/>
        <end position="172"/>
    </location>
</feature>
<name>A0A848HQ78_9BURK</name>
<evidence type="ECO:0000256" key="9">
    <source>
        <dbReference type="ARBA" id="ARBA00023065"/>
    </source>
</evidence>
<evidence type="ECO:0000256" key="3">
    <source>
        <dbReference type="ARBA" id="ARBA00022448"/>
    </source>
</evidence>
<evidence type="ECO:0000256" key="6">
    <source>
        <dbReference type="ARBA" id="ARBA00022692"/>
    </source>
</evidence>
<dbReference type="InterPro" id="IPR003715">
    <property type="entry name" value="Poly_export_N"/>
</dbReference>
<proteinExistence type="inferred from homology"/>
<reference evidence="18 19" key="1">
    <citation type="submission" date="2020-04" db="EMBL/GenBank/DDBJ databases">
        <title>Massilia sp. RP-1-19 isolated from soil.</title>
        <authorList>
            <person name="Dahal R.H."/>
        </authorList>
    </citation>
    <scope>NUCLEOTIDE SEQUENCE [LARGE SCALE GENOMIC DNA]</scope>
    <source>
        <strain evidence="18 19">RP-1-19</strain>
    </source>
</reference>
<evidence type="ECO:0000256" key="12">
    <source>
        <dbReference type="ARBA" id="ARBA00023139"/>
    </source>
</evidence>
<dbReference type="EMBL" id="JABBGG010000006">
    <property type="protein sequence ID" value="NML61941.1"/>
    <property type="molecule type" value="Genomic_DNA"/>
</dbReference>
<keyword evidence="11" id="KW-0472">Membrane</keyword>
<evidence type="ECO:0000259" key="17">
    <source>
        <dbReference type="Pfam" id="PF22461"/>
    </source>
</evidence>
<dbReference type="AlphaFoldDB" id="A0A848HQ78"/>
<evidence type="ECO:0000256" key="14">
    <source>
        <dbReference type="ARBA" id="ARBA00023288"/>
    </source>
</evidence>
<evidence type="ECO:0000256" key="5">
    <source>
        <dbReference type="ARBA" id="ARBA00022597"/>
    </source>
</evidence>
<keyword evidence="5" id="KW-0762">Sugar transport</keyword>
<evidence type="ECO:0000256" key="7">
    <source>
        <dbReference type="ARBA" id="ARBA00022729"/>
    </source>
</evidence>
<dbReference type="GO" id="GO:0046930">
    <property type="term" value="C:pore complex"/>
    <property type="evidence" value="ECO:0007669"/>
    <property type="project" value="UniProtKB-KW"/>
</dbReference>
<keyword evidence="9" id="KW-0406">Ion transport</keyword>
<dbReference type="GO" id="GO:0006811">
    <property type="term" value="P:monoatomic ion transport"/>
    <property type="evidence" value="ECO:0007669"/>
    <property type="project" value="UniProtKB-KW"/>
</dbReference>
<comment type="caution">
    <text evidence="18">The sequence shown here is derived from an EMBL/GenBank/DDBJ whole genome shotgun (WGS) entry which is preliminary data.</text>
</comment>
<evidence type="ECO:0000256" key="2">
    <source>
        <dbReference type="ARBA" id="ARBA00009450"/>
    </source>
</evidence>
<evidence type="ECO:0000256" key="10">
    <source>
        <dbReference type="ARBA" id="ARBA00023114"/>
    </source>
</evidence>
<gene>
    <name evidence="18" type="ORF">HHL21_12810</name>
</gene>
<keyword evidence="4" id="KW-1134">Transmembrane beta strand</keyword>